<dbReference type="EMBL" id="RBNJ01000106">
    <property type="protein sequence ID" value="RUS35392.1"/>
    <property type="molecule type" value="Genomic_DNA"/>
</dbReference>
<organism evidence="7 8">
    <name type="scientific">Jimgerdemannia flammicorona</name>
    <dbReference type="NCBI Taxonomy" id="994334"/>
    <lineage>
        <taxon>Eukaryota</taxon>
        <taxon>Fungi</taxon>
        <taxon>Fungi incertae sedis</taxon>
        <taxon>Mucoromycota</taxon>
        <taxon>Mucoromycotina</taxon>
        <taxon>Endogonomycetes</taxon>
        <taxon>Endogonales</taxon>
        <taxon>Endogonaceae</taxon>
        <taxon>Jimgerdemannia</taxon>
    </lineage>
</organism>
<protein>
    <submittedName>
        <fullName evidence="7">WD40-repeat-containing domain protein</fullName>
    </submittedName>
</protein>
<dbReference type="InterPro" id="IPR015943">
    <property type="entry name" value="WD40/YVTN_repeat-like_dom_sf"/>
</dbReference>
<dbReference type="PANTHER" id="PTHR19848">
    <property type="entry name" value="WD40 REPEAT PROTEIN"/>
    <property type="match status" value="1"/>
</dbReference>
<feature type="region of interest" description="Disordered" evidence="5">
    <location>
        <begin position="160"/>
        <end position="222"/>
    </location>
</feature>
<sequence length="425" mass="46866">MKSNKVWGAVALVTSIGQDQFVVIHQHWCAYPEEAKPKSEPNGTEEERQPTPESKLSPVYSLDVQSEAVWGVTGLENGTINLVTIRHEEGRCHHVFQKHSGPVSVLRITPDEIGMISGAWDKTVLKEWDLNTGSIVREYTTHNSQISSVAFQPKFVAPFPLPTRRENEDDDHIEVDRKDGGFTSAQRDDNKDKEDKDEDMNEKGEGAEAKENSKADDDEEMGDVKNATVNEAAGAFDDGRESNIILTTSIDGNAFVWDRRVPNGVARKLGLPERTPPWCLSACWSADGTKIYAGRRNGTVDEWDFASQKHIRSFRMPANSGPVSYVTSMPNGKHIICASTDNIRMWNTSVDTSFTIFAGDEGLATKPSKLSSVIPFSILPGHHGGIISQILIDPTCHYMITTSGNRGWDGGSTNACLFYEITPIG</sequence>
<keyword evidence="2" id="KW-0853">WD repeat</keyword>
<dbReference type="PANTHER" id="PTHR19848:SF0">
    <property type="entry name" value="NOTCHLESS PROTEIN HOMOLOG 1"/>
    <property type="match status" value="1"/>
</dbReference>
<feature type="compositionally biased region" description="Basic and acidic residues" evidence="5">
    <location>
        <begin position="201"/>
        <end position="215"/>
    </location>
</feature>
<reference evidence="7 8" key="1">
    <citation type="journal article" date="2018" name="New Phytol.">
        <title>Phylogenomics of Endogonaceae and evolution of mycorrhizas within Mucoromycota.</title>
        <authorList>
            <person name="Chang Y."/>
            <person name="Desiro A."/>
            <person name="Na H."/>
            <person name="Sandor L."/>
            <person name="Lipzen A."/>
            <person name="Clum A."/>
            <person name="Barry K."/>
            <person name="Grigoriev I.V."/>
            <person name="Martin F.M."/>
            <person name="Stajich J.E."/>
            <person name="Smith M.E."/>
            <person name="Bonito G."/>
            <person name="Spatafora J.W."/>
        </authorList>
    </citation>
    <scope>NUCLEOTIDE SEQUENCE [LARGE SCALE GENOMIC DNA]</scope>
    <source>
        <strain evidence="7 8">AD002</strain>
    </source>
</reference>
<gene>
    <name evidence="7" type="ORF">BC938DRAFT_470847</name>
</gene>
<feature type="compositionally biased region" description="Basic and acidic residues" evidence="5">
    <location>
        <begin position="34"/>
        <end position="50"/>
    </location>
</feature>
<comment type="subcellular location">
    <subcellularLocation>
        <location evidence="1">Nucleus</location>
    </subcellularLocation>
</comment>
<dbReference type="InterPro" id="IPR036322">
    <property type="entry name" value="WD40_repeat_dom_sf"/>
</dbReference>
<feature type="domain" description="Transcription factor spt8 beta-propeller" evidence="6">
    <location>
        <begin position="50"/>
        <end position="421"/>
    </location>
</feature>
<dbReference type="InterPro" id="IPR057544">
    <property type="entry name" value="Beta-prop_SPT8"/>
</dbReference>
<evidence type="ECO:0000256" key="1">
    <source>
        <dbReference type="ARBA" id="ARBA00004123"/>
    </source>
</evidence>
<keyword evidence="4" id="KW-0539">Nucleus</keyword>
<evidence type="ECO:0000259" key="6">
    <source>
        <dbReference type="Pfam" id="PF23798"/>
    </source>
</evidence>
<dbReference type="GO" id="GO:0005730">
    <property type="term" value="C:nucleolus"/>
    <property type="evidence" value="ECO:0007669"/>
    <property type="project" value="TreeGrafter"/>
</dbReference>
<comment type="caution">
    <text evidence="7">The sequence shown here is derived from an EMBL/GenBank/DDBJ whole genome shotgun (WGS) entry which is preliminary data.</text>
</comment>
<keyword evidence="8" id="KW-1185">Reference proteome</keyword>
<evidence type="ECO:0000256" key="3">
    <source>
        <dbReference type="ARBA" id="ARBA00022737"/>
    </source>
</evidence>
<evidence type="ECO:0000313" key="8">
    <source>
        <dbReference type="Proteomes" id="UP000274822"/>
    </source>
</evidence>
<dbReference type="Pfam" id="PF23798">
    <property type="entry name" value="Beta-prop_SPT8"/>
    <property type="match status" value="1"/>
</dbReference>
<proteinExistence type="predicted"/>
<dbReference type="AlphaFoldDB" id="A0A433R031"/>
<evidence type="ECO:0000256" key="4">
    <source>
        <dbReference type="ARBA" id="ARBA00023242"/>
    </source>
</evidence>
<evidence type="ECO:0000256" key="5">
    <source>
        <dbReference type="SAM" id="MobiDB-lite"/>
    </source>
</evidence>
<evidence type="ECO:0000313" key="7">
    <source>
        <dbReference type="EMBL" id="RUS35392.1"/>
    </source>
</evidence>
<dbReference type="Gene3D" id="2.130.10.10">
    <property type="entry name" value="YVTN repeat-like/Quinoprotein amine dehydrogenase"/>
    <property type="match status" value="2"/>
</dbReference>
<dbReference type="GO" id="GO:0000027">
    <property type="term" value="P:ribosomal large subunit assembly"/>
    <property type="evidence" value="ECO:0007669"/>
    <property type="project" value="TreeGrafter"/>
</dbReference>
<dbReference type="Proteomes" id="UP000274822">
    <property type="component" value="Unassembled WGS sequence"/>
</dbReference>
<accession>A0A433R031</accession>
<dbReference type="SUPFAM" id="SSF50978">
    <property type="entry name" value="WD40 repeat-like"/>
    <property type="match status" value="1"/>
</dbReference>
<keyword evidence="3" id="KW-0677">Repeat</keyword>
<name>A0A433R031_9FUNG</name>
<dbReference type="SMART" id="SM00320">
    <property type="entry name" value="WD40"/>
    <property type="match status" value="6"/>
</dbReference>
<dbReference type="InterPro" id="IPR001680">
    <property type="entry name" value="WD40_rpt"/>
</dbReference>
<evidence type="ECO:0000256" key="2">
    <source>
        <dbReference type="ARBA" id="ARBA00022574"/>
    </source>
</evidence>
<feature type="compositionally biased region" description="Basic and acidic residues" evidence="5">
    <location>
        <begin position="174"/>
        <end position="194"/>
    </location>
</feature>
<feature type="region of interest" description="Disordered" evidence="5">
    <location>
        <begin position="34"/>
        <end position="57"/>
    </location>
</feature>